<comment type="caution">
    <text evidence="3">The sequence shown here is derived from an EMBL/GenBank/DDBJ whole genome shotgun (WGS) entry which is preliminary data.</text>
</comment>
<feature type="domain" description="Alcohol dehydrogenase-like C-terminal" evidence="1">
    <location>
        <begin position="4"/>
        <end position="68"/>
    </location>
</feature>
<name>A0ABW7KUW0_9NOCA</name>
<dbReference type="Proteomes" id="UP001609219">
    <property type="component" value="Unassembled WGS sequence"/>
</dbReference>
<evidence type="ECO:0000259" key="1">
    <source>
        <dbReference type="Pfam" id="PF00107"/>
    </source>
</evidence>
<dbReference type="EMBL" id="JBIMSN010000054">
    <property type="protein sequence ID" value="MFH5229413.1"/>
    <property type="molecule type" value="Genomic_DNA"/>
</dbReference>
<evidence type="ECO:0000313" key="2">
    <source>
        <dbReference type="EMBL" id="MFH5229413.1"/>
    </source>
</evidence>
<reference evidence="4 5" key="1">
    <citation type="submission" date="2024-10" db="EMBL/GenBank/DDBJ databases">
        <authorList>
            <person name="Riesco R."/>
        </authorList>
    </citation>
    <scope>NUCLEOTIDE SEQUENCE [LARGE SCALE GENOMIC DNA]</scope>
    <source>
        <strain evidence="3 4">NCIMB 15448</strain>
        <strain evidence="2 5">NCIMB 15450</strain>
    </source>
</reference>
<dbReference type="Proteomes" id="UP001609176">
    <property type="component" value="Unassembled WGS sequence"/>
</dbReference>
<dbReference type="EMBL" id="JBIMSP010000100">
    <property type="protein sequence ID" value="MFH5245821.1"/>
    <property type="molecule type" value="Genomic_DNA"/>
</dbReference>
<accession>A0ABW7KUW0</accession>
<evidence type="ECO:0000313" key="4">
    <source>
        <dbReference type="Proteomes" id="UP001609176"/>
    </source>
</evidence>
<dbReference type="Pfam" id="PF00107">
    <property type="entry name" value="ADH_zinc_N"/>
    <property type="match status" value="1"/>
</dbReference>
<dbReference type="InterPro" id="IPR036291">
    <property type="entry name" value="NAD(P)-bd_dom_sf"/>
</dbReference>
<gene>
    <name evidence="3" type="ORF">ACHIPV_28725</name>
    <name evidence="2" type="ORF">ACHIRB_12660</name>
</gene>
<dbReference type="Gene3D" id="3.40.50.720">
    <property type="entry name" value="NAD(P)-binding Rossmann-like Domain"/>
    <property type="match status" value="1"/>
</dbReference>
<organism evidence="3 4">
    <name type="scientific">Antrihabitans spumae</name>
    <dbReference type="NCBI Taxonomy" id="3373370"/>
    <lineage>
        <taxon>Bacteria</taxon>
        <taxon>Bacillati</taxon>
        <taxon>Actinomycetota</taxon>
        <taxon>Actinomycetes</taxon>
        <taxon>Mycobacteriales</taxon>
        <taxon>Nocardiaceae</taxon>
        <taxon>Antrihabitans</taxon>
    </lineage>
</organism>
<evidence type="ECO:0000313" key="5">
    <source>
        <dbReference type="Proteomes" id="UP001609219"/>
    </source>
</evidence>
<evidence type="ECO:0000313" key="3">
    <source>
        <dbReference type="EMBL" id="MFH5245821.1"/>
    </source>
</evidence>
<dbReference type="RefSeq" id="WP_395126562.1">
    <property type="nucleotide sequence ID" value="NZ_JBIMSN010000054.1"/>
</dbReference>
<dbReference type="InterPro" id="IPR013149">
    <property type="entry name" value="ADH-like_C"/>
</dbReference>
<sequence>MPLTQLAKQRGASRIIATAGSPLNRERARHLGADPVLDHTDIERPGLMRDMLNDNMIDVVFESIGVDTVPGSWTR</sequence>
<keyword evidence="5" id="KW-1185">Reference proteome</keyword>
<proteinExistence type="predicted"/>
<dbReference type="SUPFAM" id="SSF51735">
    <property type="entry name" value="NAD(P)-binding Rossmann-fold domains"/>
    <property type="match status" value="1"/>
</dbReference>
<protein>
    <submittedName>
        <fullName evidence="3">Zinc-binding dehydrogenase</fullName>
    </submittedName>
</protein>